<dbReference type="InterPro" id="IPR008983">
    <property type="entry name" value="Tumour_necrosis_fac-like_dom"/>
</dbReference>
<dbReference type="AlphaFoldDB" id="E9HBM6"/>
<proteinExistence type="predicted"/>
<feature type="domain" description="C1q" evidence="4">
    <location>
        <begin position="14"/>
        <end position="136"/>
    </location>
</feature>
<dbReference type="Pfam" id="PF00386">
    <property type="entry name" value="C1q"/>
    <property type="match status" value="1"/>
</dbReference>
<dbReference type="InParanoid" id="E9HBM6"/>
<evidence type="ECO:0000313" key="6">
    <source>
        <dbReference type="Proteomes" id="UP000000305"/>
    </source>
</evidence>
<accession>E9HBM6</accession>
<dbReference type="KEGG" id="dpx:DAPPUDRAFT_256558"/>
<dbReference type="GO" id="GO:0005615">
    <property type="term" value="C:extracellular space"/>
    <property type="evidence" value="ECO:0000318"/>
    <property type="project" value="GO_Central"/>
</dbReference>
<dbReference type="InterPro" id="IPR050822">
    <property type="entry name" value="Cerebellin_Synaptic_Org"/>
</dbReference>
<keyword evidence="3" id="KW-0732">Signal</keyword>
<dbReference type="PhylomeDB" id="E9HBM6"/>
<comment type="subcellular location">
    <subcellularLocation>
        <location evidence="1">Secreted</location>
    </subcellularLocation>
</comment>
<keyword evidence="6" id="KW-1185">Reference proteome</keyword>
<dbReference type="PANTHER" id="PTHR22923:SF62">
    <property type="entry name" value="CVP18"/>
    <property type="match status" value="1"/>
</dbReference>
<gene>
    <name evidence="5" type="ORF">DAPPUDRAFT_256558</name>
</gene>
<dbReference type="Proteomes" id="UP000000305">
    <property type="component" value="Unassembled WGS sequence"/>
</dbReference>
<evidence type="ECO:0000259" key="4">
    <source>
        <dbReference type="Pfam" id="PF00386"/>
    </source>
</evidence>
<dbReference type="InterPro" id="IPR001073">
    <property type="entry name" value="C1q_dom"/>
</dbReference>
<evidence type="ECO:0000256" key="1">
    <source>
        <dbReference type="ARBA" id="ARBA00004613"/>
    </source>
</evidence>
<name>E9HBM6_DAPPU</name>
<evidence type="ECO:0000313" key="5">
    <source>
        <dbReference type="EMBL" id="EFX70895.1"/>
    </source>
</evidence>
<sequence>MIGYVDVQTSPVYFYAQKTSNFGTLNAAIPFDLLRLNVGNAMNTSGIFVAPKPGKYFFSYSGLSLNTALGGVELQVRTATVDWSRIGNAFGSVNFQTFSLQANLDLAKGDQIRLLLVEGTIHDTDLHFTNYVGHLLEEEIIQ</sequence>
<protein>
    <recommendedName>
        <fullName evidence="4">C1q domain-containing protein</fullName>
    </recommendedName>
</protein>
<keyword evidence="2" id="KW-0964">Secreted</keyword>
<organism evidence="5 6">
    <name type="scientific">Daphnia pulex</name>
    <name type="common">Water flea</name>
    <dbReference type="NCBI Taxonomy" id="6669"/>
    <lineage>
        <taxon>Eukaryota</taxon>
        <taxon>Metazoa</taxon>
        <taxon>Ecdysozoa</taxon>
        <taxon>Arthropoda</taxon>
        <taxon>Crustacea</taxon>
        <taxon>Branchiopoda</taxon>
        <taxon>Diplostraca</taxon>
        <taxon>Cladocera</taxon>
        <taxon>Anomopoda</taxon>
        <taxon>Daphniidae</taxon>
        <taxon>Daphnia</taxon>
    </lineage>
</organism>
<dbReference type="EMBL" id="GL732616">
    <property type="protein sequence ID" value="EFX70895.1"/>
    <property type="molecule type" value="Genomic_DNA"/>
</dbReference>
<dbReference type="OrthoDB" id="6372785at2759"/>
<reference evidence="5 6" key="1">
    <citation type="journal article" date="2011" name="Science">
        <title>The ecoresponsive genome of Daphnia pulex.</title>
        <authorList>
            <person name="Colbourne J.K."/>
            <person name="Pfrender M.E."/>
            <person name="Gilbert D."/>
            <person name="Thomas W.K."/>
            <person name="Tucker A."/>
            <person name="Oakley T.H."/>
            <person name="Tokishita S."/>
            <person name="Aerts A."/>
            <person name="Arnold G.J."/>
            <person name="Basu M.K."/>
            <person name="Bauer D.J."/>
            <person name="Caceres C.E."/>
            <person name="Carmel L."/>
            <person name="Casola C."/>
            <person name="Choi J.H."/>
            <person name="Detter J.C."/>
            <person name="Dong Q."/>
            <person name="Dusheyko S."/>
            <person name="Eads B.D."/>
            <person name="Frohlich T."/>
            <person name="Geiler-Samerotte K.A."/>
            <person name="Gerlach D."/>
            <person name="Hatcher P."/>
            <person name="Jogdeo S."/>
            <person name="Krijgsveld J."/>
            <person name="Kriventseva E.V."/>
            <person name="Kultz D."/>
            <person name="Laforsch C."/>
            <person name="Lindquist E."/>
            <person name="Lopez J."/>
            <person name="Manak J.R."/>
            <person name="Muller J."/>
            <person name="Pangilinan J."/>
            <person name="Patwardhan R.P."/>
            <person name="Pitluck S."/>
            <person name="Pritham E.J."/>
            <person name="Rechtsteiner A."/>
            <person name="Rho M."/>
            <person name="Rogozin I.B."/>
            <person name="Sakarya O."/>
            <person name="Salamov A."/>
            <person name="Schaack S."/>
            <person name="Shapiro H."/>
            <person name="Shiga Y."/>
            <person name="Skalitzky C."/>
            <person name="Smith Z."/>
            <person name="Souvorov A."/>
            <person name="Sung W."/>
            <person name="Tang Z."/>
            <person name="Tsuchiya D."/>
            <person name="Tu H."/>
            <person name="Vos H."/>
            <person name="Wang M."/>
            <person name="Wolf Y.I."/>
            <person name="Yamagata H."/>
            <person name="Yamada T."/>
            <person name="Ye Y."/>
            <person name="Shaw J.R."/>
            <person name="Andrews J."/>
            <person name="Crease T.J."/>
            <person name="Tang H."/>
            <person name="Lucas S.M."/>
            <person name="Robertson H.M."/>
            <person name="Bork P."/>
            <person name="Koonin E.V."/>
            <person name="Zdobnov E.M."/>
            <person name="Grigoriev I.V."/>
            <person name="Lynch M."/>
            <person name="Boore J.L."/>
        </authorList>
    </citation>
    <scope>NUCLEOTIDE SEQUENCE [LARGE SCALE GENOMIC DNA]</scope>
</reference>
<dbReference type="HOGENOM" id="CLU_068539_1_1_1"/>
<evidence type="ECO:0000256" key="3">
    <source>
        <dbReference type="ARBA" id="ARBA00022729"/>
    </source>
</evidence>
<dbReference type="SUPFAM" id="SSF49842">
    <property type="entry name" value="TNF-like"/>
    <property type="match status" value="1"/>
</dbReference>
<dbReference type="PANTHER" id="PTHR22923">
    <property type="entry name" value="CEREBELLIN-RELATED"/>
    <property type="match status" value="1"/>
</dbReference>
<dbReference type="Gene3D" id="2.60.120.40">
    <property type="match status" value="1"/>
</dbReference>
<evidence type="ECO:0000256" key="2">
    <source>
        <dbReference type="ARBA" id="ARBA00022525"/>
    </source>
</evidence>